<accession>A0AA39MKZ6</accession>
<keyword evidence="1" id="KW-0812">Transmembrane</keyword>
<gene>
    <name evidence="2" type="ORF">EV420DRAFT_202979</name>
</gene>
<keyword evidence="1" id="KW-1133">Transmembrane helix</keyword>
<protein>
    <submittedName>
        <fullName evidence="2">Uncharacterized protein</fullName>
    </submittedName>
</protein>
<dbReference type="Proteomes" id="UP001175211">
    <property type="component" value="Unassembled WGS sequence"/>
</dbReference>
<proteinExistence type="predicted"/>
<reference evidence="2" key="1">
    <citation type="submission" date="2023-06" db="EMBL/GenBank/DDBJ databases">
        <authorList>
            <consortium name="Lawrence Berkeley National Laboratory"/>
            <person name="Ahrendt S."/>
            <person name="Sahu N."/>
            <person name="Indic B."/>
            <person name="Wong-Bajracharya J."/>
            <person name="Merenyi Z."/>
            <person name="Ke H.-M."/>
            <person name="Monk M."/>
            <person name="Kocsube S."/>
            <person name="Drula E."/>
            <person name="Lipzen A."/>
            <person name="Balint B."/>
            <person name="Henrissat B."/>
            <person name="Andreopoulos B."/>
            <person name="Martin F.M."/>
            <person name="Harder C.B."/>
            <person name="Rigling D."/>
            <person name="Ford K.L."/>
            <person name="Foster G.D."/>
            <person name="Pangilinan J."/>
            <person name="Papanicolaou A."/>
            <person name="Barry K."/>
            <person name="LaButti K."/>
            <person name="Viragh M."/>
            <person name="Koriabine M."/>
            <person name="Yan M."/>
            <person name="Riley R."/>
            <person name="Champramary S."/>
            <person name="Plett K.L."/>
            <person name="Tsai I.J."/>
            <person name="Slot J."/>
            <person name="Sipos G."/>
            <person name="Plett J."/>
            <person name="Nagy L.G."/>
            <person name="Grigoriev I.V."/>
        </authorList>
    </citation>
    <scope>NUCLEOTIDE SEQUENCE</scope>
    <source>
        <strain evidence="2">CCBAS 213</strain>
    </source>
</reference>
<comment type="caution">
    <text evidence="2">The sequence shown here is derived from an EMBL/GenBank/DDBJ whole genome shotgun (WGS) entry which is preliminary data.</text>
</comment>
<name>A0AA39MKZ6_ARMTA</name>
<dbReference type="EMBL" id="JAUEPS010000115">
    <property type="protein sequence ID" value="KAK0437270.1"/>
    <property type="molecule type" value="Genomic_DNA"/>
</dbReference>
<dbReference type="GeneID" id="85364737"/>
<dbReference type="RefSeq" id="XP_060322542.1">
    <property type="nucleotide sequence ID" value="XM_060481189.1"/>
</dbReference>
<feature type="transmembrane region" description="Helical" evidence="1">
    <location>
        <begin position="35"/>
        <end position="65"/>
    </location>
</feature>
<feature type="non-terminal residue" evidence="2">
    <location>
        <position position="167"/>
    </location>
</feature>
<evidence type="ECO:0000313" key="3">
    <source>
        <dbReference type="Proteomes" id="UP001175211"/>
    </source>
</evidence>
<evidence type="ECO:0000256" key="1">
    <source>
        <dbReference type="SAM" id="Phobius"/>
    </source>
</evidence>
<sequence length="167" mass="18888">DYLALSLGLWPWEFSIRAPFFSRLHPLSPDSSVSSLLLCVAGGFCCFFVCFPSPARVFILVFVFLKTYLPLRPRELEPAYSPHFSCPNWLSVDKSDHSLGPMPSESSSSSPCFVTPHEYHRAPGFDDIAYPECLWLYRHVSVTQRCCRFNILDCSAVLTFSSLPPLK</sequence>
<dbReference type="AlphaFoldDB" id="A0AA39MKZ6"/>
<organism evidence="2 3">
    <name type="scientific">Armillaria tabescens</name>
    <name type="common">Ringless honey mushroom</name>
    <name type="synonym">Agaricus tabescens</name>
    <dbReference type="NCBI Taxonomy" id="1929756"/>
    <lineage>
        <taxon>Eukaryota</taxon>
        <taxon>Fungi</taxon>
        <taxon>Dikarya</taxon>
        <taxon>Basidiomycota</taxon>
        <taxon>Agaricomycotina</taxon>
        <taxon>Agaricomycetes</taxon>
        <taxon>Agaricomycetidae</taxon>
        <taxon>Agaricales</taxon>
        <taxon>Marasmiineae</taxon>
        <taxon>Physalacriaceae</taxon>
        <taxon>Desarmillaria</taxon>
    </lineage>
</organism>
<evidence type="ECO:0000313" key="2">
    <source>
        <dbReference type="EMBL" id="KAK0437270.1"/>
    </source>
</evidence>
<keyword evidence="3" id="KW-1185">Reference proteome</keyword>
<keyword evidence="1" id="KW-0472">Membrane</keyword>